<dbReference type="EMBL" id="CP113432">
    <property type="protein sequence ID" value="WAI49222.1"/>
    <property type="molecule type" value="Genomic_DNA"/>
</dbReference>
<evidence type="ECO:0000313" key="2">
    <source>
        <dbReference type="EMBL" id="WAI49222.1"/>
    </source>
</evidence>
<keyword evidence="3" id="KW-1185">Reference proteome</keyword>
<dbReference type="Proteomes" id="UP001163624">
    <property type="component" value="Chromosome"/>
</dbReference>
<organism evidence="2 3">
    <name type="scientific">Pseudomonas triclosanedens</name>
    <dbReference type="NCBI Taxonomy" id="2961893"/>
    <lineage>
        <taxon>Bacteria</taxon>
        <taxon>Pseudomonadati</taxon>
        <taxon>Pseudomonadota</taxon>
        <taxon>Gammaproteobacteria</taxon>
        <taxon>Pseudomonadales</taxon>
        <taxon>Pseudomonadaceae</taxon>
        <taxon>Pseudomonas</taxon>
    </lineage>
</organism>
<evidence type="ECO:0000256" key="1">
    <source>
        <dbReference type="SAM" id="SignalP"/>
    </source>
</evidence>
<accession>A0ABY6ZXC8</accession>
<evidence type="ECO:0000313" key="3">
    <source>
        <dbReference type="Proteomes" id="UP001163624"/>
    </source>
</evidence>
<gene>
    <name evidence="2" type="ORF">OU419_26330</name>
</gene>
<feature type="chain" id="PRO_5046604851" evidence="1">
    <location>
        <begin position="24"/>
        <end position="198"/>
    </location>
</feature>
<keyword evidence="1" id="KW-0732">Signal</keyword>
<protein>
    <submittedName>
        <fullName evidence="2">Uncharacterized protein</fullName>
    </submittedName>
</protein>
<dbReference type="RefSeq" id="WP_254476192.1">
    <property type="nucleotide sequence ID" value="NZ_CP113432.1"/>
</dbReference>
<reference evidence="2" key="1">
    <citation type="submission" date="2022-11" db="EMBL/GenBank/DDBJ databases">
        <title>Pseudomonas triclosanedens sp. nov., a triclosan degrader isolated from activated sludge.</title>
        <authorList>
            <person name="Yin Y."/>
            <person name="Lu Z."/>
        </authorList>
    </citation>
    <scope>NUCLEOTIDE SEQUENCE</scope>
    <source>
        <strain evidence="2">ZM23</strain>
    </source>
</reference>
<feature type="signal peptide" evidence="1">
    <location>
        <begin position="1"/>
        <end position="23"/>
    </location>
</feature>
<sequence>MHKITHGLLGVLASASIIGQSVAATTAMAMKEYVVDDCHFAFSDPYNGRGDVDNESSVHSASYISSVGGVGMHSIGEVSIRFTCNTKKGRSAFTELGFDKHNGEWKLIPNEYDPKNLAQVKLYPLAGKGTDGAAATDNQTTGDENERTQGLSFCLTDQKQIICGTSSAVGYVAYPKQSSLPKVLELLKSIKFLDPVSP</sequence>
<name>A0ABY6ZXC8_9PSED</name>
<proteinExistence type="predicted"/>